<dbReference type="InterPro" id="IPR018604">
    <property type="entry name" value="YycI-like"/>
</dbReference>
<dbReference type="Pfam" id="PF09648">
    <property type="entry name" value="YycI"/>
    <property type="match status" value="1"/>
</dbReference>
<evidence type="ECO:0000256" key="1">
    <source>
        <dbReference type="SAM" id="Phobius"/>
    </source>
</evidence>
<evidence type="ECO:0000313" key="4">
    <source>
        <dbReference type="Proteomes" id="UP000196877"/>
    </source>
</evidence>
<organism evidence="3 4">
    <name type="scientific">Bacillus sonorensis</name>
    <dbReference type="NCBI Taxonomy" id="119858"/>
    <lineage>
        <taxon>Bacteria</taxon>
        <taxon>Bacillati</taxon>
        <taxon>Bacillota</taxon>
        <taxon>Bacilli</taxon>
        <taxon>Bacillales</taxon>
        <taxon>Bacillaceae</taxon>
        <taxon>Bacillus</taxon>
    </lineage>
</organism>
<accession>A0ABM6LPX8</accession>
<dbReference type="GeneID" id="92855908"/>
<dbReference type="Proteomes" id="UP000196877">
    <property type="component" value="Chromosome"/>
</dbReference>
<evidence type="ECO:0000313" key="3">
    <source>
        <dbReference type="EMBL" id="ASB91516.1"/>
    </source>
</evidence>
<keyword evidence="1" id="KW-1133">Transmembrane helix</keyword>
<dbReference type="EMBL" id="CP021920">
    <property type="protein sequence ID" value="ASB91516.1"/>
    <property type="molecule type" value="Genomic_DNA"/>
</dbReference>
<proteinExistence type="predicted"/>
<reference evidence="3 4" key="1">
    <citation type="submission" date="2017-06" db="EMBL/GenBank/DDBJ databases">
        <title>Genome sequence of Bacillus sonorensis strain SRCM101395.</title>
        <authorList>
            <person name="Cho S.H."/>
        </authorList>
    </citation>
    <scope>NUCLEOTIDE SEQUENCE [LARGE SCALE GENOMIC DNA]</scope>
    <source>
        <strain evidence="3 4">SRCM101395</strain>
    </source>
</reference>
<dbReference type="InterPro" id="IPR042274">
    <property type="entry name" value="YycH/YycI_2"/>
</dbReference>
<sequence>MEWNRTKTIFIIVFLILDIFLAFQYLDKRRINQFPILEKSTLQEDMKADHITYNNLSKESQKGSSISAQKKVFKQSEIKSLKGQKPLMDTSKSDSLTEIKMAFSEPIPLPKTDMETKAREIVNQQVINGSKYKLWRVDKSQKQIIFFQTYKGDYIFQDQNDNANNEIGEVVLFYNDKNEVVRYKQSMLKEIKEVKTENLISAVGAVEALYYPDYLKPNSKVKKTELGYFTQYPLASAQIFVPVWRIEVQRKTDEAVIHEEFIVDARDGAVLLSQEKKEKS</sequence>
<keyword evidence="4" id="KW-1185">Reference proteome</keyword>
<name>A0ABM6LPX8_9BACI</name>
<evidence type="ECO:0000259" key="2">
    <source>
        <dbReference type="Pfam" id="PF09648"/>
    </source>
</evidence>
<keyword evidence="1" id="KW-0472">Membrane</keyword>
<feature type="domain" description="Regulatory protein YycH-like" evidence="2">
    <location>
        <begin position="32"/>
        <end position="265"/>
    </location>
</feature>
<gene>
    <name evidence="3" type="ORF">S101395_05033</name>
</gene>
<keyword evidence="1" id="KW-0812">Transmembrane</keyword>
<dbReference type="RefSeq" id="WP_006639791.1">
    <property type="nucleotide sequence ID" value="NZ_BORD01000001.1"/>
</dbReference>
<dbReference type="Gene3D" id="3.30.310.160">
    <property type="entry name" value="YycH protein, domain 2"/>
    <property type="match status" value="1"/>
</dbReference>
<protein>
    <submittedName>
        <fullName evidence="3">Two-component system YycFG regulatory protein</fullName>
    </submittedName>
</protein>
<feature type="transmembrane region" description="Helical" evidence="1">
    <location>
        <begin position="6"/>
        <end position="26"/>
    </location>
</feature>